<comment type="caution">
    <text evidence="1">The sequence shown here is derived from an EMBL/GenBank/DDBJ whole genome shotgun (WGS) entry which is preliminary data.</text>
</comment>
<sequence>MKITQNQYINKSKSTKNIVNSEVHSQLNYSCDISNGYIQSKNLSLFNGVSEEMDCGGNSTFEYAYFLLSNPKKSNVSIYVKNSIITNLSPSPIISKVYYCVEDVAGNLDSSNNTTITNSNSSGSMPAGRIFFGNDVEKIYGVYGQNLIIPPYNMYTSNENGGIVISPGFSYLFEISPVKEEITSNFVMSFSWWEEPMSSYLD</sequence>
<dbReference type="Pfam" id="PF19640">
    <property type="entry name" value="DUF6143"/>
    <property type="match status" value="1"/>
</dbReference>
<protein>
    <submittedName>
        <fullName evidence="1">Uncharacterized protein</fullName>
    </submittedName>
</protein>
<gene>
    <name evidence="1" type="ORF">QX51_00710</name>
</gene>
<evidence type="ECO:0000313" key="1">
    <source>
        <dbReference type="EMBL" id="KHS58796.1"/>
    </source>
</evidence>
<proteinExistence type="predicted"/>
<reference evidence="1 2" key="1">
    <citation type="submission" date="2014-12" db="EMBL/GenBank/DDBJ databases">
        <title>Draft genome sequence of Terrisporobacter sp. 08-306576, isolated from the blood culture of a bacteremia patient.</title>
        <authorList>
            <person name="Lund L.C."/>
            <person name="Sydenham T.V."/>
            <person name="Hogh S.V."/>
            <person name="Skov M.N."/>
            <person name="Kemp M."/>
            <person name="Justesen U.S."/>
        </authorList>
    </citation>
    <scope>NUCLEOTIDE SEQUENCE [LARGE SCALE GENOMIC DNA]</scope>
    <source>
        <strain evidence="1 2">08-306576</strain>
    </source>
</reference>
<dbReference type="OrthoDB" id="1749613at2"/>
<accession>A0A0B3VPT7</accession>
<keyword evidence="2" id="KW-1185">Reference proteome</keyword>
<dbReference type="AlphaFoldDB" id="A0A0B3VPT7"/>
<organism evidence="1 2">
    <name type="scientific">Terrisporobacter othiniensis</name>
    <dbReference type="NCBI Taxonomy" id="1577792"/>
    <lineage>
        <taxon>Bacteria</taxon>
        <taxon>Bacillati</taxon>
        <taxon>Bacillota</taxon>
        <taxon>Clostridia</taxon>
        <taxon>Peptostreptococcales</taxon>
        <taxon>Peptostreptococcaceae</taxon>
        <taxon>Terrisporobacter</taxon>
    </lineage>
</organism>
<dbReference type="RefSeq" id="WP_039677981.1">
    <property type="nucleotide sequence ID" value="NZ_JAWGXO010000001.1"/>
</dbReference>
<dbReference type="EMBL" id="JWHR01000007">
    <property type="protein sequence ID" value="KHS58796.1"/>
    <property type="molecule type" value="Genomic_DNA"/>
</dbReference>
<dbReference type="Proteomes" id="UP000031189">
    <property type="component" value="Unassembled WGS sequence"/>
</dbReference>
<name>A0A0B3VPT7_9FIRM</name>
<evidence type="ECO:0000313" key="2">
    <source>
        <dbReference type="Proteomes" id="UP000031189"/>
    </source>
</evidence>
<dbReference type="InterPro" id="IPR046141">
    <property type="entry name" value="DUF6143"/>
</dbReference>